<comment type="caution">
    <text evidence="6">The sequence shown here is derived from an EMBL/GenBank/DDBJ whole genome shotgun (WGS) entry which is preliminary data.</text>
</comment>
<dbReference type="PROSITE" id="PS50292">
    <property type="entry name" value="PEROXIDASE_3"/>
    <property type="match status" value="1"/>
</dbReference>
<dbReference type="GO" id="GO:0046872">
    <property type="term" value="F:metal ion binding"/>
    <property type="evidence" value="ECO:0007669"/>
    <property type="project" value="UniProtKB-KW"/>
</dbReference>
<keyword evidence="5" id="KW-0349">Heme</keyword>
<keyword evidence="5" id="KW-0408">Iron</keyword>
<evidence type="ECO:0000256" key="2">
    <source>
        <dbReference type="ARBA" id="ARBA00022525"/>
    </source>
</evidence>
<keyword evidence="7" id="KW-1185">Reference proteome</keyword>
<dbReference type="Proteomes" id="UP001445076">
    <property type="component" value="Unassembled WGS sequence"/>
</dbReference>
<evidence type="ECO:0000256" key="1">
    <source>
        <dbReference type="ARBA" id="ARBA00004613"/>
    </source>
</evidence>
<evidence type="ECO:0000256" key="5">
    <source>
        <dbReference type="PIRSR" id="PIRSR619791-2"/>
    </source>
</evidence>
<dbReference type="InterPro" id="IPR037120">
    <property type="entry name" value="Haem_peroxidase_sf_animal"/>
</dbReference>
<feature type="non-terminal residue" evidence="6">
    <location>
        <position position="124"/>
    </location>
</feature>
<accession>A0AAW0YQ03</accession>
<dbReference type="PANTHER" id="PTHR11475">
    <property type="entry name" value="OXIDASE/PEROXIDASE"/>
    <property type="match status" value="1"/>
</dbReference>
<dbReference type="GO" id="GO:0020037">
    <property type="term" value="F:heme binding"/>
    <property type="evidence" value="ECO:0007669"/>
    <property type="project" value="InterPro"/>
</dbReference>
<evidence type="ECO:0000313" key="6">
    <source>
        <dbReference type="EMBL" id="KAK8752099.1"/>
    </source>
</evidence>
<keyword evidence="5" id="KW-0479">Metal-binding</keyword>
<keyword evidence="4" id="KW-0325">Glycoprotein</keyword>
<keyword evidence="3" id="KW-0560">Oxidoreductase</keyword>
<dbReference type="GO" id="GO:0006979">
    <property type="term" value="P:response to oxidative stress"/>
    <property type="evidence" value="ECO:0007669"/>
    <property type="project" value="InterPro"/>
</dbReference>
<feature type="non-terminal residue" evidence="6">
    <location>
        <position position="1"/>
    </location>
</feature>
<keyword evidence="3" id="KW-0575">Peroxidase</keyword>
<organism evidence="6 7">
    <name type="scientific">Cherax quadricarinatus</name>
    <name type="common">Australian red claw crayfish</name>
    <dbReference type="NCBI Taxonomy" id="27406"/>
    <lineage>
        <taxon>Eukaryota</taxon>
        <taxon>Metazoa</taxon>
        <taxon>Ecdysozoa</taxon>
        <taxon>Arthropoda</taxon>
        <taxon>Crustacea</taxon>
        <taxon>Multicrustacea</taxon>
        <taxon>Malacostraca</taxon>
        <taxon>Eumalacostraca</taxon>
        <taxon>Eucarida</taxon>
        <taxon>Decapoda</taxon>
        <taxon>Pleocyemata</taxon>
        <taxon>Astacidea</taxon>
        <taxon>Parastacoidea</taxon>
        <taxon>Parastacidae</taxon>
        <taxon>Cherax</taxon>
    </lineage>
</organism>
<protein>
    <recommendedName>
        <fullName evidence="8">Peroxidase</fullName>
    </recommendedName>
</protein>
<comment type="subcellular location">
    <subcellularLocation>
        <location evidence="1">Secreted</location>
    </subcellularLocation>
</comment>
<dbReference type="AlphaFoldDB" id="A0AAW0YQ03"/>
<dbReference type="Gene3D" id="1.10.640.10">
    <property type="entry name" value="Haem peroxidase domain superfamily, animal type"/>
    <property type="match status" value="1"/>
</dbReference>
<dbReference type="GO" id="GO:0005576">
    <property type="term" value="C:extracellular region"/>
    <property type="evidence" value="ECO:0007669"/>
    <property type="project" value="UniProtKB-SubCell"/>
</dbReference>
<dbReference type="Pfam" id="PF03098">
    <property type="entry name" value="An_peroxidase"/>
    <property type="match status" value="1"/>
</dbReference>
<name>A0AAW0YQ03_CHEQU</name>
<sequence>EFSTAAFRFGHSLVQGTLRLFTQNGGVDNIRLRDHFNSPHLIELQNRLDDIIRGFTQLAMQQFDAFVTEDLTNHLFQTPRFTFGLDLMSINLQRGRDHGIATYNSFREICGLPRARTFNDLTDQ</sequence>
<evidence type="ECO:0000256" key="4">
    <source>
        <dbReference type="ARBA" id="ARBA00023180"/>
    </source>
</evidence>
<dbReference type="InterPro" id="IPR010255">
    <property type="entry name" value="Haem_peroxidase_sf"/>
</dbReference>
<feature type="binding site" description="axial binding residue" evidence="5">
    <location>
        <position position="11"/>
    </location>
    <ligand>
        <name>heme b</name>
        <dbReference type="ChEBI" id="CHEBI:60344"/>
    </ligand>
    <ligandPart>
        <name>Fe</name>
        <dbReference type="ChEBI" id="CHEBI:18248"/>
    </ligandPart>
</feature>
<dbReference type="GO" id="GO:0004601">
    <property type="term" value="F:peroxidase activity"/>
    <property type="evidence" value="ECO:0007669"/>
    <property type="project" value="UniProtKB-KW"/>
</dbReference>
<evidence type="ECO:0000313" key="7">
    <source>
        <dbReference type="Proteomes" id="UP001445076"/>
    </source>
</evidence>
<dbReference type="PANTHER" id="PTHR11475:SF4">
    <property type="entry name" value="CHORION PEROXIDASE"/>
    <property type="match status" value="1"/>
</dbReference>
<proteinExistence type="predicted"/>
<gene>
    <name evidence="6" type="ORF">OTU49_012034</name>
</gene>
<dbReference type="EMBL" id="JARKIK010000005">
    <property type="protein sequence ID" value="KAK8752099.1"/>
    <property type="molecule type" value="Genomic_DNA"/>
</dbReference>
<reference evidence="6 7" key="1">
    <citation type="journal article" date="2024" name="BMC Genomics">
        <title>Genome assembly of redclaw crayfish (Cherax quadricarinatus) provides insights into its immune adaptation and hypoxia tolerance.</title>
        <authorList>
            <person name="Liu Z."/>
            <person name="Zheng J."/>
            <person name="Li H."/>
            <person name="Fang K."/>
            <person name="Wang S."/>
            <person name="He J."/>
            <person name="Zhou D."/>
            <person name="Weng S."/>
            <person name="Chi M."/>
            <person name="Gu Z."/>
            <person name="He J."/>
            <person name="Li F."/>
            <person name="Wang M."/>
        </authorList>
    </citation>
    <scope>NUCLEOTIDE SEQUENCE [LARGE SCALE GENOMIC DNA]</scope>
    <source>
        <strain evidence="6">ZL_2023a</strain>
    </source>
</reference>
<dbReference type="SUPFAM" id="SSF48113">
    <property type="entry name" value="Heme-dependent peroxidases"/>
    <property type="match status" value="1"/>
</dbReference>
<evidence type="ECO:0000256" key="3">
    <source>
        <dbReference type="ARBA" id="ARBA00022559"/>
    </source>
</evidence>
<evidence type="ECO:0008006" key="8">
    <source>
        <dbReference type="Google" id="ProtNLM"/>
    </source>
</evidence>
<dbReference type="InterPro" id="IPR019791">
    <property type="entry name" value="Haem_peroxidase_animal"/>
</dbReference>
<keyword evidence="2" id="KW-0964">Secreted</keyword>